<dbReference type="SMART" id="SM00830">
    <property type="entry name" value="CM_2"/>
    <property type="match status" value="1"/>
</dbReference>
<evidence type="ECO:0000313" key="3">
    <source>
        <dbReference type="EMBL" id="GHP14185.1"/>
    </source>
</evidence>
<comment type="caution">
    <text evidence="3">The sequence shown here is derived from an EMBL/GenBank/DDBJ whole genome shotgun (WGS) entry which is preliminary data.</text>
</comment>
<dbReference type="Proteomes" id="UP000604765">
    <property type="component" value="Unassembled WGS sequence"/>
</dbReference>
<dbReference type="PANTHER" id="PTHR38041:SF1">
    <property type="entry name" value="CHORISMATE MUTASE"/>
    <property type="match status" value="1"/>
</dbReference>
<dbReference type="RefSeq" id="WP_203630203.1">
    <property type="nucleotide sequence ID" value="NZ_BNJR01000014.1"/>
</dbReference>
<dbReference type="InterPro" id="IPR051331">
    <property type="entry name" value="Chorismate_mutase-related"/>
</dbReference>
<organism evidence="3 4">
    <name type="scientific">Lentilactobacillus fungorum</name>
    <dbReference type="NCBI Taxonomy" id="2201250"/>
    <lineage>
        <taxon>Bacteria</taxon>
        <taxon>Bacillati</taxon>
        <taxon>Bacillota</taxon>
        <taxon>Bacilli</taxon>
        <taxon>Lactobacillales</taxon>
        <taxon>Lactobacillaceae</taxon>
        <taxon>Lentilactobacillus</taxon>
    </lineage>
</organism>
<keyword evidence="1" id="KW-0413">Isomerase</keyword>
<gene>
    <name evidence="3" type="ORF">YK48G_16100</name>
</gene>
<sequence length="111" mass="12842">MEDKTKQLMMSDPAEMKAARKQIDYLDESIVRLLAQRFQVAALIGQIKKQNQVTVLDQNREQTVLKRVRAVNSDDATADYIENIYHEILANSRAYQCELIKNSQQTKKGER</sequence>
<protein>
    <recommendedName>
        <fullName evidence="2">Chorismate mutase domain-containing protein</fullName>
    </recommendedName>
</protein>
<dbReference type="PANTHER" id="PTHR38041">
    <property type="entry name" value="CHORISMATE MUTASE"/>
    <property type="match status" value="1"/>
</dbReference>
<evidence type="ECO:0000259" key="2">
    <source>
        <dbReference type="PROSITE" id="PS51168"/>
    </source>
</evidence>
<keyword evidence="4" id="KW-1185">Reference proteome</keyword>
<accession>A0ABQ3VZ47</accession>
<dbReference type="PROSITE" id="PS51168">
    <property type="entry name" value="CHORISMATE_MUT_2"/>
    <property type="match status" value="1"/>
</dbReference>
<dbReference type="SUPFAM" id="SSF48600">
    <property type="entry name" value="Chorismate mutase II"/>
    <property type="match status" value="1"/>
</dbReference>
<proteinExistence type="predicted"/>
<evidence type="ECO:0000313" key="4">
    <source>
        <dbReference type="Proteomes" id="UP000604765"/>
    </source>
</evidence>
<feature type="domain" description="Chorismate mutase" evidence="2">
    <location>
        <begin position="10"/>
        <end position="100"/>
    </location>
</feature>
<dbReference type="InterPro" id="IPR036979">
    <property type="entry name" value="CM_dom_sf"/>
</dbReference>
<evidence type="ECO:0000256" key="1">
    <source>
        <dbReference type="ARBA" id="ARBA00023235"/>
    </source>
</evidence>
<dbReference type="EMBL" id="BNJR01000014">
    <property type="protein sequence ID" value="GHP14185.1"/>
    <property type="molecule type" value="Genomic_DNA"/>
</dbReference>
<dbReference type="InterPro" id="IPR036263">
    <property type="entry name" value="Chorismate_II_sf"/>
</dbReference>
<reference evidence="3 4" key="1">
    <citation type="journal article" date="2021" name="Int. J. Syst. Evol. Microbiol.">
        <title>Lentilactobacillus fungorum sp. nov., isolated from spent mushroom substrates.</title>
        <authorList>
            <person name="Tohno M."/>
            <person name="Tanizawa Y."/>
            <person name="Kojima Y."/>
            <person name="Sakamoto M."/>
            <person name="Ohkuma M."/>
            <person name="Kobayashi H."/>
        </authorList>
    </citation>
    <scope>NUCLEOTIDE SEQUENCE [LARGE SCALE GENOMIC DNA]</scope>
    <source>
        <strain evidence="3 4">YK48G</strain>
    </source>
</reference>
<dbReference type="Pfam" id="PF01817">
    <property type="entry name" value="CM_2"/>
    <property type="match status" value="1"/>
</dbReference>
<dbReference type="Gene3D" id="1.20.59.10">
    <property type="entry name" value="Chorismate mutase"/>
    <property type="match status" value="1"/>
</dbReference>
<name>A0ABQ3VZ47_9LACO</name>
<dbReference type="InterPro" id="IPR002701">
    <property type="entry name" value="CM_II_prokaryot"/>
</dbReference>